<proteinExistence type="predicted"/>
<dbReference type="AlphaFoldDB" id="A0AA40K3S9"/>
<organism evidence="1 2">
    <name type="scientific">Apiosordaria backusii</name>
    <dbReference type="NCBI Taxonomy" id="314023"/>
    <lineage>
        <taxon>Eukaryota</taxon>
        <taxon>Fungi</taxon>
        <taxon>Dikarya</taxon>
        <taxon>Ascomycota</taxon>
        <taxon>Pezizomycotina</taxon>
        <taxon>Sordariomycetes</taxon>
        <taxon>Sordariomycetidae</taxon>
        <taxon>Sordariales</taxon>
        <taxon>Lasiosphaeriaceae</taxon>
        <taxon>Apiosordaria</taxon>
    </lineage>
</organism>
<protein>
    <submittedName>
        <fullName evidence="1">Uncharacterized protein</fullName>
    </submittedName>
</protein>
<keyword evidence="2" id="KW-1185">Reference proteome</keyword>
<name>A0AA40K3S9_9PEZI</name>
<comment type="caution">
    <text evidence="1">The sequence shown here is derived from an EMBL/GenBank/DDBJ whole genome shotgun (WGS) entry which is preliminary data.</text>
</comment>
<dbReference type="Proteomes" id="UP001172159">
    <property type="component" value="Unassembled WGS sequence"/>
</dbReference>
<evidence type="ECO:0000313" key="1">
    <source>
        <dbReference type="EMBL" id="KAK0744810.1"/>
    </source>
</evidence>
<sequence>MYNHILDPSGDVIFTLEKPNAPFAIWNGISNNSNPSKEQPAVIHKPVTFLVSSRHLSLASPMLEVALTGGWKETIARETDSLHEISTEGWDVQAMVITMSIIHHKWSQVPQKVDLELLAKIAVIVDYYQMYETVQLIGMLWVERLRARPPDSYGRELMLWMCVSLVLRDNGVFRHSTKVAIRHCPGDLETLELPISSAVVGKFPFT</sequence>
<accession>A0AA40K3S9</accession>
<dbReference type="EMBL" id="JAUKTV010000002">
    <property type="protein sequence ID" value="KAK0744810.1"/>
    <property type="molecule type" value="Genomic_DNA"/>
</dbReference>
<reference evidence="1" key="1">
    <citation type="submission" date="2023-06" db="EMBL/GenBank/DDBJ databases">
        <title>Genome-scale phylogeny and comparative genomics of the fungal order Sordariales.</title>
        <authorList>
            <consortium name="Lawrence Berkeley National Laboratory"/>
            <person name="Hensen N."/>
            <person name="Bonometti L."/>
            <person name="Westerberg I."/>
            <person name="Brannstrom I.O."/>
            <person name="Guillou S."/>
            <person name="Cros-Aarteil S."/>
            <person name="Calhoun S."/>
            <person name="Haridas S."/>
            <person name="Kuo A."/>
            <person name="Mondo S."/>
            <person name="Pangilinan J."/>
            <person name="Riley R."/>
            <person name="Labutti K."/>
            <person name="Andreopoulos B."/>
            <person name="Lipzen A."/>
            <person name="Chen C."/>
            <person name="Yanf M."/>
            <person name="Daum C."/>
            <person name="Ng V."/>
            <person name="Clum A."/>
            <person name="Steindorff A."/>
            <person name="Ohm R."/>
            <person name="Martin F."/>
            <person name="Silar P."/>
            <person name="Natvig D."/>
            <person name="Lalanne C."/>
            <person name="Gautier V."/>
            <person name="Ament-Velasquez S.L."/>
            <person name="Kruys A."/>
            <person name="Hutchinson M.I."/>
            <person name="Powell A.J."/>
            <person name="Barry K."/>
            <person name="Miller A.N."/>
            <person name="Grigoriev I.V."/>
            <person name="Debuchy R."/>
            <person name="Gladieux P."/>
            <person name="Thoren M.H."/>
            <person name="Johannesson H."/>
        </authorList>
    </citation>
    <scope>NUCLEOTIDE SEQUENCE</scope>
    <source>
        <strain evidence="1">CBS 540.89</strain>
    </source>
</reference>
<gene>
    <name evidence="1" type="ORF">B0T21DRAFT_358445</name>
</gene>
<evidence type="ECO:0000313" key="2">
    <source>
        <dbReference type="Proteomes" id="UP001172159"/>
    </source>
</evidence>